<dbReference type="InterPro" id="IPR029510">
    <property type="entry name" value="Ald_DH_CS_GLU"/>
</dbReference>
<dbReference type="PATRIC" id="fig|658445.3.peg.1345"/>
<evidence type="ECO:0000256" key="5">
    <source>
        <dbReference type="SAM" id="MobiDB-lite"/>
    </source>
</evidence>
<dbReference type="STRING" id="658445.H744_1c1242"/>
<gene>
    <name evidence="7" type="ORF">H744_1c1242</name>
</gene>
<comment type="similarity">
    <text evidence="1 4">Belongs to the aldehyde dehydrogenase family.</text>
</comment>
<keyword evidence="2 4" id="KW-0560">Oxidoreductase</keyword>
<evidence type="ECO:0000313" key="8">
    <source>
        <dbReference type="Proteomes" id="UP000032303"/>
    </source>
</evidence>
<dbReference type="SUPFAM" id="SSF53720">
    <property type="entry name" value="ALDH-like"/>
    <property type="match status" value="1"/>
</dbReference>
<dbReference type="PROSITE" id="PS00687">
    <property type="entry name" value="ALDEHYDE_DEHYDR_GLU"/>
    <property type="match status" value="1"/>
</dbReference>
<evidence type="ECO:0000256" key="2">
    <source>
        <dbReference type="ARBA" id="ARBA00023002"/>
    </source>
</evidence>
<dbReference type="PROSITE" id="PS00070">
    <property type="entry name" value="ALDEHYDE_DEHYDR_CYS"/>
    <property type="match status" value="1"/>
</dbReference>
<evidence type="ECO:0000256" key="4">
    <source>
        <dbReference type="RuleBase" id="RU003345"/>
    </source>
</evidence>
<dbReference type="FunFam" id="3.40.309.10:FF:000009">
    <property type="entry name" value="Aldehyde dehydrogenase A"/>
    <property type="match status" value="1"/>
</dbReference>
<keyword evidence="8" id="KW-1185">Reference proteome</keyword>
<evidence type="ECO:0000256" key="3">
    <source>
        <dbReference type="PROSITE-ProRule" id="PRU10007"/>
    </source>
</evidence>
<evidence type="ECO:0000313" key="7">
    <source>
        <dbReference type="EMBL" id="AJR06266.1"/>
    </source>
</evidence>
<proteinExistence type="inferred from homology"/>
<dbReference type="PANTHER" id="PTHR11699">
    <property type="entry name" value="ALDEHYDE DEHYDROGENASE-RELATED"/>
    <property type="match status" value="1"/>
</dbReference>
<feature type="domain" description="Aldehyde dehydrogenase" evidence="6">
    <location>
        <begin position="19"/>
        <end position="472"/>
    </location>
</feature>
<feature type="active site" evidence="3">
    <location>
        <position position="247"/>
    </location>
</feature>
<dbReference type="InterPro" id="IPR016160">
    <property type="entry name" value="Ald_DH_CS_CYS"/>
</dbReference>
<protein>
    <submittedName>
        <fullName evidence="7">Aldehyde dehydrogenase</fullName>
    </submittedName>
</protein>
<dbReference type="Pfam" id="PF00171">
    <property type="entry name" value="Aldedh"/>
    <property type="match status" value="1"/>
</dbReference>
<feature type="region of interest" description="Disordered" evidence="5">
    <location>
        <begin position="1"/>
        <end position="24"/>
    </location>
</feature>
<dbReference type="HOGENOM" id="CLU_005391_1_0_6"/>
<name>A0A0C5W4D2_9GAMM</name>
<dbReference type="InterPro" id="IPR016163">
    <property type="entry name" value="Ald_DH_C"/>
</dbReference>
<evidence type="ECO:0000259" key="6">
    <source>
        <dbReference type="Pfam" id="PF00171"/>
    </source>
</evidence>
<dbReference type="Proteomes" id="UP000032303">
    <property type="component" value="Chromosome 1"/>
</dbReference>
<evidence type="ECO:0000256" key="1">
    <source>
        <dbReference type="ARBA" id="ARBA00009986"/>
    </source>
</evidence>
<sequence length="489" mass="53732">MMRGKALKHSAQTDNRQGVTQDTISPADGSVVATVVMATHEDIQHSLDKSSNAQQRWKQTPLAQRQEYCRRAIDALLSHRDMIASELSWMMGRPIRHSSSELKGVEERARYMIKHCEQALATIELPEKTGYTRYMVREPLGTVMVISPWNYPYLTAVNAIIPALLAGNSVILKPSSHTPLSAQRFQQAFDEAQLPAGVFQHLFLSHEATEFIVSSDQVQHVVFTGSVAGGASIEKAAAGHFHGLGLELGGNDPAYVCNDADINQAVETIVDGALYNAGQSCCAIERVYVDYRIHDEFVEKVVQLVNQYQLGFPLDKNTTLGPLISTSAADHVRKQIVEAKQKGAQAHISEACFPNSKPGSPYLAPQVLTDVNHQMQVMTEETFGPVLPIQKVFSDQEAIDLMNDSEYGLTASIFTPDMARAIKIGEQVETGTFFANRCDYLDPALAWTGIKQSGKGYTLSSLGFETLTRPKSFHLKHISNTTIAPKAAD</sequence>
<organism evidence="7 8">
    <name type="scientific">Photobacterium gaetbulicola Gung47</name>
    <dbReference type="NCBI Taxonomy" id="658445"/>
    <lineage>
        <taxon>Bacteria</taxon>
        <taxon>Pseudomonadati</taxon>
        <taxon>Pseudomonadota</taxon>
        <taxon>Gammaproteobacteria</taxon>
        <taxon>Vibrionales</taxon>
        <taxon>Vibrionaceae</taxon>
        <taxon>Photobacterium</taxon>
    </lineage>
</organism>
<dbReference type="Gene3D" id="3.40.605.10">
    <property type="entry name" value="Aldehyde Dehydrogenase, Chain A, domain 1"/>
    <property type="match status" value="1"/>
</dbReference>
<dbReference type="AlphaFoldDB" id="A0A0C5W4D2"/>
<reference evidence="7 8" key="1">
    <citation type="submission" date="2013-05" db="EMBL/GenBank/DDBJ databases">
        <title>Complete genome sequence of the lipase-producing bacterium Photobacterium gaetbulicola Gung47.</title>
        <authorList>
            <person name="Kim Y.-O."/>
        </authorList>
    </citation>
    <scope>NUCLEOTIDE SEQUENCE [LARGE SCALE GENOMIC DNA]</scope>
    <source>
        <strain evidence="7 8">Gung47</strain>
    </source>
</reference>
<dbReference type="KEGG" id="pgb:H744_1c1242"/>
<dbReference type="GO" id="GO:0016620">
    <property type="term" value="F:oxidoreductase activity, acting on the aldehyde or oxo group of donors, NAD or NADP as acceptor"/>
    <property type="evidence" value="ECO:0007669"/>
    <property type="project" value="InterPro"/>
</dbReference>
<accession>A0A0C5W4D2</accession>
<dbReference type="InterPro" id="IPR015590">
    <property type="entry name" value="Aldehyde_DH_dom"/>
</dbReference>
<dbReference type="Gene3D" id="3.40.309.10">
    <property type="entry name" value="Aldehyde Dehydrogenase, Chain A, domain 2"/>
    <property type="match status" value="1"/>
</dbReference>
<dbReference type="CDD" id="cd07102">
    <property type="entry name" value="ALDH_EDX86601"/>
    <property type="match status" value="1"/>
</dbReference>
<feature type="compositionally biased region" description="Polar residues" evidence="5">
    <location>
        <begin position="10"/>
        <end position="24"/>
    </location>
</feature>
<dbReference type="EMBL" id="CP005973">
    <property type="protein sequence ID" value="AJR06266.1"/>
    <property type="molecule type" value="Genomic_DNA"/>
</dbReference>
<dbReference type="InterPro" id="IPR016161">
    <property type="entry name" value="Ald_DH/histidinol_DH"/>
</dbReference>
<dbReference type="InterPro" id="IPR016162">
    <property type="entry name" value="Ald_DH_N"/>
</dbReference>